<accession>A0ABX8B332</accession>
<dbReference type="InterPro" id="IPR039052">
    <property type="entry name" value="Antitox_PemI-like"/>
</dbReference>
<reference evidence="3 4" key="1">
    <citation type="submission" date="2021-03" db="EMBL/GenBank/DDBJ databases">
        <title>Genomic and phenotypic characterization of Chloracidobacterium isolates provides evidence for multiple species.</title>
        <authorList>
            <person name="Saini M.K."/>
            <person name="Costas A.M.G."/>
            <person name="Tank M."/>
            <person name="Bryant D.A."/>
        </authorList>
    </citation>
    <scope>NUCLEOTIDE SEQUENCE [LARGE SCALE GENOMIC DNA]</scope>
    <source>
        <strain evidence="3 4">N</strain>
    </source>
</reference>
<organism evidence="3 4">
    <name type="scientific">Chloracidobacterium sp. N</name>
    <dbReference type="NCBI Taxonomy" id="2821540"/>
    <lineage>
        <taxon>Bacteria</taxon>
        <taxon>Pseudomonadati</taxon>
        <taxon>Acidobacteriota</taxon>
        <taxon>Terriglobia</taxon>
        <taxon>Terriglobales</taxon>
        <taxon>Acidobacteriaceae</taxon>
        <taxon>Chloracidobacterium</taxon>
        <taxon>Chloracidobacterium aggregatum</taxon>
    </lineage>
</organism>
<dbReference type="SUPFAM" id="SSF89447">
    <property type="entry name" value="AbrB/MazE/MraZ-like"/>
    <property type="match status" value="1"/>
</dbReference>
<sequence length="80" mass="8593">MLAKIQKWGNSLALRIPKVFAAEAQLQNDSLVEISIVEGKIIITPAPAPGWTLDALLAGITEDNLHPEVETGFAVGNEAW</sequence>
<dbReference type="SMART" id="SM00966">
    <property type="entry name" value="SpoVT_AbrB"/>
    <property type="match status" value="1"/>
</dbReference>
<evidence type="ECO:0000313" key="3">
    <source>
        <dbReference type="EMBL" id="QUV95413.1"/>
    </source>
</evidence>
<dbReference type="InterPro" id="IPR037914">
    <property type="entry name" value="SpoVT-AbrB_sf"/>
</dbReference>
<proteinExistence type="predicted"/>
<dbReference type="Proteomes" id="UP000677668">
    <property type="component" value="Chromosome 2"/>
</dbReference>
<dbReference type="GO" id="GO:0003677">
    <property type="term" value="F:DNA binding"/>
    <property type="evidence" value="ECO:0007669"/>
    <property type="project" value="UniProtKB-KW"/>
</dbReference>
<keyword evidence="1 3" id="KW-0238">DNA-binding</keyword>
<evidence type="ECO:0000256" key="1">
    <source>
        <dbReference type="PROSITE-ProRule" id="PRU01076"/>
    </source>
</evidence>
<dbReference type="PANTHER" id="PTHR40516:SF1">
    <property type="entry name" value="ANTITOXIN CHPS-RELATED"/>
    <property type="match status" value="1"/>
</dbReference>
<feature type="domain" description="SpoVT-AbrB" evidence="2">
    <location>
        <begin position="3"/>
        <end position="48"/>
    </location>
</feature>
<dbReference type="InterPro" id="IPR007159">
    <property type="entry name" value="SpoVT-AbrB_dom"/>
</dbReference>
<name>A0ABX8B332_9BACT</name>
<keyword evidence="4" id="KW-1185">Reference proteome</keyword>
<dbReference type="PANTHER" id="PTHR40516">
    <property type="entry name" value="ANTITOXIN CHPS-RELATED"/>
    <property type="match status" value="1"/>
</dbReference>
<dbReference type="Pfam" id="PF04014">
    <property type="entry name" value="MazE_antitoxin"/>
    <property type="match status" value="1"/>
</dbReference>
<dbReference type="Gene3D" id="2.10.260.10">
    <property type="match status" value="1"/>
</dbReference>
<dbReference type="RefSeq" id="WP_211423638.1">
    <property type="nucleotide sequence ID" value="NZ_CP072643.1"/>
</dbReference>
<gene>
    <name evidence="3" type="ORF">J8C05_11220</name>
</gene>
<evidence type="ECO:0000313" key="4">
    <source>
        <dbReference type="Proteomes" id="UP000677668"/>
    </source>
</evidence>
<dbReference type="EMBL" id="CP072643">
    <property type="protein sequence ID" value="QUV95413.1"/>
    <property type="molecule type" value="Genomic_DNA"/>
</dbReference>
<evidence type="ECO:0000259" key="2">
    <source>
        <dbReference type="PROSITE" id="PS51740"/>
    </source>
</evidence>
<dbReference type="PROSITE" id="PS51740">
    <property type="entry name" value="SPOVT_ABRB"/>
    <property type="match status" value="1"/>
</dbReference>
<protein>
    <submittedName>
        <fullName evidence="3">AbrB/MazE/SpoVT family DNA-binding domain-containing protein</fullName>
    </submittedName>
</protein>